<keyword evidence="8" id="KW-1185">Reference proteome</keyword>
<dbReference type="GO" id="GO:0005635">
    <property type="term" value="C:nuclear envelope"/>
    <property type="evidence" value="ECO:0007669"/>
    <property type="project" value="UniProtKB-ARBA"/>
</dbReference>
<organism evidence="7 8">
    <name type="scientific">Metarhizium rileyi (strain RCEF 4871)</name>
    <name type="common">Nomuraea rileyi</name>
    <dbReference type="NCBI Taxonomy" id="1649241"/>
    <lineage>
        <taxon>Eukaryota</taxon>
        <taxon>Fungi</taxon>
        <taxon>Dikarya</taxon>
        <taxon>Ascomycota</taxon>
        <taxon>Pezizomycotina</taxon>
        <taxon>Sordariomycetes</taxon>
        <taxon>Hypocreomycetidae</taxon>
        <taxon>Hypocreales</taxon>
        <taxon>Clavicipitaceae</taxon>
        <taxon>Metarhizium</taxon>
    </lineage>
</organism>
<dbReference type="OrthoDB" id="6507044at2759"/>
<keyword evidence="2" id="KW-0963">Cytoplasm</keyword>
<keyword evidence="5" id="KW-0812">Transmembrane</keyword>
<keyword evidence="5" id="KW-1133">Transmembrane helix</keyword>
<dbReference type="Proteomes" id="UP000243498">
    <property type="component" value="Unassembled WGS sequence"/>
</dbReference>
<accession>A0A167JQB7</accession>
<dbReference type="PROSITE" id="PS50177">
    <property type="entry name" value="NTF2_DOMAIN"/>
    <property type="match status" value="1"/>
</dbReference>
<dbReference type="Gene3D" id="3.10.450.50">
    <property type="match status" value="1"/>
</dbReference>
<evidence type="ECO:0000256" key="2">
    <source>
        <dbReference type="ARBA" id="ARBA00022490"/>
    </source>
</evidence>
<keyword evidence="5" id="KW-0472">Membrane</keyword>
<dbReference type="InterPro" id="IPR002075">
    <property type="entry name" value="NTF2_dom"/>
</dbReference>
<comment type="function">
    <text evidence="4">Facilitates protein transport into the nucleus. Could be part of a multicomponent system of cytosolic factors that assemble at the pore complex during nuclear import.</text>
</comment>
<evidence type="ECO:0000313" key="7">
    <source>
        <dbReference type="EMBL" id="OAA50591.1"/>
    </source>
</evidence>
<comment type="caution">
    <text evidence="7">The sequence shown here is derived from an EMBL/GenBank/DDBJ whole genome shotgun (WGS) entry which is preliminary data.</text>
</comment>
<dbReference type="STRING" id="1081105.A0A167JQB7"/>
<dbReference type="InterPro" id="IPR045875">
    <property type="entry name" value="NTF2"/>
</dbReference>
<evidence type="ECO:0000259" key="6">
    <source>
        <dbReference type="PROSITE" id="PS50177"/>
    </source>
</evidence>
<protein>
    <recommendedName>
        <fullName evidence="3">Nuclear transport factor 2</fullName>
    </recommendedName>
</protein>
<dbReference type="InterPro" id="IPR018222">
    <property type="entry name" value="Nuclear_transport_factor_2_euk"/>
</dbReference>
<evidence type="ECO:0000313" key="8">
    <source>
        <dbReference type="Proteomes" id="UP000243498"/>
    </source>
</evidence>
<dbReference type="GO" id="GO:0005737">
    <property type="term" value="C:cytoplasm"/>
    <property type="evidence" value="ECO:0007669"/>
    <property type="project" value="UniProtKB-SubCell"/>
</dbReference>
<dbReference type="EMBL" id="AZHC01000002">
    <property type="protein sequence ID" value="OAA50591.1"/>
    <property type="molecule type" value="Genomic_DNA"/>
</dbReference>
<comment type="subcellular location">
    <subcellularLocation>
        <location evidence="1">Cytoplasm</location>
    </subcellularLocation>
</comment>
<dbReference type="PANTHER" id="PTHR12612">
    <property type="entry name" value="NUCLEAR TRANSPORT FACTOR 2"/>
    <property type="match status" value="1"/>
</dbReference>
<feature type="domain" description="NTF2" evidence="6">
    <location>
        <begin position="83"/>
        <end position="217"/>
    </location>
</feature>
<dbReference type="Pfam" id="PF02136">
    <property type="entry name" value="NTF2"/>
    <property type="match status" value="1"/>
</dbReference>
<evidence type="ECO:0000256" key="4">
    <source>
        <dbReference type="ARBA" id="ARBA00053082"/>
    </source>
</evidence>
<dbReference type="SUPFAM" id="SSF54427">
    <property type="entry name" value="NTF2-like"/>
    <property type="match status" value="1"/>
</dbReference>
<gene>
    <name evidence="7" type="ORF">NOR_01041</name>
</gene>
<reference evidence="7 8" key="1">
    <citation type="journal article" date="2016" name="Genome Biol. Evol.">
        <title>Divergent and convergent evolution of fungal pathogenicity.</title>
        <authorList>
            <person name="Shang Y."/>
            <person name="Xiao G."/>
            <person name="Zheng P."/>
            <person name="Cen K."/>
            <person name="Zhan S."/>
            <person name="Wang C."/>
        </authorList>
    </citation>
    <scope>NUCLEOTIDE SEQUENCE [LARGE SCALE GENOMIC DNA]</scope>
    <source>
        <strain evidence="7 8">RCEF 4871</strain>
    </source>
</reference>
<evidence type="ECO:0000256" key="5">
    <source>
        <dbReference type="SAM" id="Phobius"/>
    </source>
</evidence>
<dbReference type="AlphaFoldDB" id="A0A167JQB7"/>
<feature type="transmembrane region" description="Helical" evidence="5">
    <location>
        <begin position="75"/>
        <end position="96"/>
    </location>
</feature>
<proteinExistence type="predicted"/>
<name>A0A167JQB7_METRR</name>
<dbReference type="GO" id="GO:0006606">
    <property type="term" value="P:protein import into nucleus"/>
    <property type="evidence" value="ECO:0007669"/>
    <property type="project" value="UniProtKB-ARBA"/>
</dbReference>
<dbReference type="CDD" id="cd00780">
    <property type="entry name" value="NTF2"/>
    <property type="match status" value="1"/>
</dbReference>
<dbReference type="InterPro" id="IPR032710">
    <property type="entry name" value="NTF2-like_dom_sf"/>
</dbReference>
<evidence type="ECO:0000256" key="1">
    <source>
        <dbReference type="ARBA" id="ARBA00004496"/>
    </source>
</evidence>
<evidence type="ECO:0000256" key="3">
    <source>
        <dbReference type="ARBA" id="ARBA00026247"/>
    </source>
</evidence>
<sequence length="220" mass="24666">MKLRPAIYVTAGSYCEKPLVRGLAGLQQRSTSACKTPPRAQNVQICTVPLNLPHYHRQAVDSQLRAHFAINPTIFAFRAAFFVSLQFLLFVILIFYKRLVRPITPQNGQQLRGNCYDRKSLASLYRDNSMLTFESASSLGANNIVEKLAGLPFQKVKHQVSTLDAQPSNSDGGIIILVTGQLLVDEEQRPMNYTQSFQLSRDGASGQYFVYNDIFKLVYG</sequence>
<dbReference type="FunFam" id="3.10.450.50:FF:000005">
    <property type="entry name" value="Nuclear transport factor 2"/>
    <property type="match status" value="1"/>
</dbReference>